<reference evidence="4 5" key="1">
    <citation type="submission" date="2018-11" db="EMBL/GenBank/DDBJ databases">
        <authorList>
            <person name="Peiro R."/>
            <person name="Begona"/>
            <person name="Cbmso G."/>
            <person name="Lopez M."/>
            <person name="Gonzalez S."/>
            <person name="Sacristan E."/>
            <person name="Castillo E."/>
        </authorList>
    </citation>
    <scope>NUCLEOTIDE SEQUENCE [LARGE SCALE GENOMIC DNA]</scope>
    <source>
        <strain evidence="4">Brev_genome</strain>
    </source>
</reference>
<keyword evidence="1" id="KW-0560">Oxidoreductase</keyword>
<evidence type="ECO:0000256" key="1">
    <source>
        <dbReference type="ARBA" id="ARBA00023002"/>
    </source>
</evidence>
<dbReference type="GO" id="GO:0005829">
    <property type="term" value="C:cytosol"/>
    <property type="evidence" value="ECO:0007669"/>
    <property type="project" value="TreeGrafter"/>
</dbReference>
<protein>
    <recommendedName>
        <fullName evidence="2">Pyridoxamine 5'-phosphate oxidase N-terminal domain-containing protein</fullName>
    </recommendedName>
</protein>
<dbReference type="AlphaFoldDB" id="A0A7Z9C5M9"/>
<dbReference type="RefSeq" id="WP_154725712.1">
    <property type="nucleotide sequence ID" value="NZ_JACIDA010000002.1"/>
</dbReference>
<gene>
    <name evidence="4" type="ORF">BREV_BREV_00935</name>
    <name evidence="3" type="ORF">GGR11_002631</name>
</gene>
<evidence type="ECO:0000259" key="2">
    <source>
        <dbReference type="Pfam" id="PF01243"/>
    </source>
</evidence>
<dbReference type="PANTHER" id="PTHR35176">
    <property type="entry name" value="HEME OXYGENASE HI_0854-RELATED"/>
    <property type="match status" value="1"/>
</dbReference>
<sequence length="164" mass="17952">MDLEQRELILSILSRADTLTVATVREDGWPQATVVSFVNDDLDLYFGTTFHSQKLENIARDSRVSATVTPEHETSKPIQAISLAAVAQRVTDPGELLNVAGLVLKKFPRPGPPAPAGVLEGVAVVRLRPTIVSLLDYSRSFGQTDLIELGDRQASPDHRDERLP</sequence>
<accession>A0A7Z9C5M9</accession>
<dbReference type="InterPro" id="IPR011576">
    <property type="entry name" value="Pyridox_Oxase_N"/>
</dbReference>
<dbReference type="SUPFAM" id="SSF50475">
    <property type="entry name" value="FMN-binding split barrel"/>
    <property type="match status" value="1"/>
</dbReference>
<name>A0A7Z9C5M9_9CAUL</name>
<dbReference type="EMBL" id="UXHF01000012">
    <property type="protein sequence ID" value="VDC48949.1"/>
    <property type="molecule type" value="Genomic_DNA"/>
</dbReference>
<dbReference type="InterPro" id="IPR052019">
    <property type="entry name" value="F420H2_bilvrd_red/Heme_oxyg"/>
</dbReference>
<dbReference type="GO" id="GO:0070967">
    <property type="term" value="F:coenzyme F420 binding"/>
    <property type="evidence" value="ECO:0007669"/>
    <property type="project" value="TreeGrafter"/>
</dbReference>
<dbReference type="Proteomes" id="UP000532936">
    <property type="component" value="Unassembled WGS sequence"/>
</dbReference>
<comment type="caution">
    <text evidence="4">The sequence shown here is derived from an EMBL/GenBank/DDBJ whole genome shotgun (WGS) entry which is preliminary data.</text>
</comment>
<dbReference type="GO" id="GO:0016627">
    <property type="term" value="F:oxidoreductase activity, acting on the CH-CH group of donors"/>
    <property type="evidence" value="ECO:0007669"/>
    <property type="project" value="TreeGrafter"/>
</dbReference>
<dbReference type="Proteomes" id="UP000289220">
    <property type="component" value="Unassembled WGS sequence"/>
</dbReference>
<evidence type="ECO:0000313" key="4">
    <source>
        <dbReference type="EMBL" id="VDC48949.1"/>
    </source>
</evidence>
<dbReference type="Pfam" id="PF01243">
    <property type="entry name" value="PNPOx_N"/>
    <property type="match status" value="1"/>
</dbReference>
<feature type="domain" description="Pyridoxamine 5'-phosphate oxidase N-terminal" evidence="2">
    <location>
        <begin position="9"/>
        <end position="96"/>
    </location>
</feature>
<dbReference type="EMBL" id="JACIDA010000002">
    <property type="protein sequence ID" value="MBB3873078.1"/>
    <property type="molecule type" value="Genomic_DNA"/>
</dbReference>
<keyword evidence="5" id="KW-1185">Reference proteome</keyword>
<reference evidence="3 6" key="2">
    <citation type="submission" date="2020-08" db="EMBL/GenBank/DDBJ databases">
        <title>Genomic Encyclopedia of Type Strains, Phase IV (KMG-IV): sequencing the most valuable type-strain genomes for metagenomic binning, comparative biology and taxonomic classification.</title>
        <authorList>
            <person name="Goeker M."/>
        </authorList>
    </citation>
    <scope>NUCLEOTIDE SEQUENCE [LARGE SCALE GENOMIC DNA]</scope>
    <source>
        <strain evidence="3 6">DSM 14878</strain>
    </source>
</reference>
<evidence type="ECO:0000313" key="5">
    <source>
        <dbReference type="Proteomes" id="UP000289220"/>
    </source>
</evidence>
<proteinExistence type="predicted"/>
<evidence type="ECO:0000313" key="3">
    <source>
        <dbReference type="EMBL" id="MBB3873078.1"/>
    </source>
</evidence>
<organism evidence="4 5">
    <name type="scientific">Brevundimonas mediterranea</name>
    <dbReference type="NCBI Taxonomy" id="74329"/>
    <lineage>
        <taxon>Bacteria</taxon>
        <taxon>Pseudomonadati</taxon>
        <taxon>Pseudomonadota</taxon>
        <taxon>Alphaproteobacteria</taxon>
        <taxon>Caulobacterales</taxon>
        <taxon>Caulobacteraceae</taxon>
        <taxon>Brevundimonas</taxon>
    </lineage>
</organism>
<dbReference type="InterPro" id="IPR012349">
    <property type="entry name" value="Split_barrel_FMN-bd"/>
</dbReference>
<dbReference type="PANTHER" id="PTHR35176:SF6">
    <property type="entry name" value="HEME OXYGENASE HI_0854-RELATED"/>
    <property type="match status" value="1"/>
</dbReference>
<evidence type="ECO:0000313" key="6">
    <source>
        <dbReference type="Proteomes" id="UP000532936"/>
    </source>
</evidence>
<dbReference type="Gene3D" id="2.30.110.10">
    <property type="entry name" value="Electron Transport, Fmn-binding Protein, Chain A"/>
    <property type="match status" value="1"/>
</dbReference>